<sequence>MADRSGVSYVLTFLKTMSCSAALTELTGSVISQCSDPLRGKLHGLSIFTFSLPIVLSFSLKIKPQIRATTTAVAKLAVFAWAKNVSSPTAEA</sequence>
<reference evidence="1 2" key="1">
    <citation type="submission" date="2024-02" db="EMBL/GenBank/DDBJ databases">
        <title>De novo assembly and annotation of 12 fungi associated with fruit tree decline syndrome in Ontario, Canada.</title>
        <authorList>
            <person name="Sulman M."/>
            <person name="Ellouze W."/>
            <person name="Ilyukhin E."/>
        </authorList>
    </citation>
    <scope>NUCLEOTIDE SEQUENCE [LARGE SCALE GENOMIC DNA]</scope>
    <source>
        <strain evidence="1 2">M169</strain>
    </source>
</reference>
<evidence type="ECO:0000313" key="2">
    <source>
        <dbReference type="Proteomes" id="UP001430848"/>
    </source>
</evidence>
<keyword evidence="2" id="KW-1185">Reference proteome</keyword>
<dbReference type="Proteomes" id="UP001430848">
    <property type="component" value="Unassembled WGS sequence"/>
</dbReference>
<name>A0ABR1NPL5_DIAER</name>
<dbReference type="EMBL" id="JAKNSF020000161">
    <property type="protein sequence ID" value="KAK7710089.1"/>
    <property type="molecule type" value="Genomic_DNA"/>
</dbReference>
<protein>
    <recommendedName>
        <fullName evidence="3">Secreted protein</fullName>
    </recommendedName>
</protein>
<proteinExistence type="predicted"/>
<evidence type="ECO:0008006" key="3">
    <source>
        <dbReference type="Google" id="ProtNLM"/>
    </source>
</evidence>
<organism evidence="1 2">
    <name type="scientific">Diaporthe eres</name>
    <name type="common">Phomopsis oblonga</name>
    <dbReference type="NCBI Taxonomy" id="83184"/>
    <lineage>
        <taxon>Eukaryota</taxon>
        <taxon>Fungi</taxon>
        <taxon>Dikarya</taxon>
        <taxon>Ascomycota</taxon>
        <taxon>Pezizomycotina</taxon>
        <taxon>Sordariomycetes</taxon>
        <taxon>Sordariomycetidae</taxon>
        <taxon>Diaporthales</taxon>
        <taxon>Diaporthaceae</taxon>
        <taxon>Diaporthe</taxon>
        <taxon>Diaporthe eres species complex</taxon>
    </lineage>
</organism>
<accession>A0ABR1NPL5</accession>
<gene>
    <name evidence="1" type="ORF">SLS63_013055</name>
</gene>
<evidence type="ECO:0000313" key="1">
    <source>
        <dbReference type="EMBL" id="KAK7710089.1"/>
    </source>
</evidence>
<comment type="caution">
    <text evidence="1">The sequence shown here is derived from an EMBL/GenBank/DDBJ whole genome shotgun (WGS) entry which is preliminary data.</text>
</comment>